<comment type="caution">
    <text evidence="1">The sequence shown here is derived from an EMBL/GenBank/DDBJ whole genome shotgun (WGS) entry which is preliminary data.</text>
</comment>
<evidence type="ECO:0008006" key="2">
    <source>
        <dbReference type="Google" id="ProtNLM"/>
    </source>
</evidence>
<sequence>MIQIGDAIVTLDVFREKFLCDFSVCKGLCCVKGDAGAPVGKEEAVQLEKALPVVWGDLSVAAREVIRKQGICYEDEDGDFVISIVDGKDCVFTCYDAKGYCRCAIEKAYRTGKTNFYKPVSCHLYPIRINGTDSYQALNYHRWEVCKAAVLLGEKENIPVYKFLKEALIRKFGENWYAGLELVAKELEKNNML</sequence>
<dbReference type="AlphaFoldDB" id="A0A5J4SWK6"/>
<organism evidence="1">
    <name type="scientific">termite gut metagenome</name>
    <dbReference type="NCBI Taxonomy" id="433724"/>
    <lineage>
        <taxon>unclassified sequences</taxon>
        <taxon>metagenomes</taxon>
        <taxon>organismal metagenomes</taxon>
    </lineage>
</organism>
<protein>
    <recommendedName>
        <fullName evidence="2">DUF3109 domain-containing protein</fullName>
    </recommendedName>
</protein>
<reference evidence="1" key="1">
    <citation type="submission" date="2019-03" db="EMBL/GenBank/DDBJ databases">
        <title>Single cell metagenomics reveals metabolic interactions within the superorganism composed of flagellate Streblomastix strix and complex community of Bacteroidetes bacteria on its surface.</title>
        <authorList>
            <person name="Treitli S.C."/>
            <person name="Kolisko M."/>
            <person name="Husnik F."/>
            <person name="Keeling P."/>
            <person name="Hampl V."/>
        </authorList>
    </citation>
    <scope>NUCLEOTIDE SEQUENCE</scope>
    <source>
        <strain evidence="1">STM</strain>
    </source>
</reference>
<gene>
    <name evidence="1" type="ORF">EZS27_003025</name>
</gene>
<dbReference type="InterPro" id="IPR021458">
    <property type="entry name" value="Rv0495c"/>
</dbReference>
<proteinExistence type="predicted"/>
<accession>A0A5J4SWK6</accession>
<name>A0A5J4SWK6_9ZZZZ</name>
<evidence type="ECO:0000313" key="1">
    <source>
        <dbReference type="EMBL" id="KAA6349600.1"/>
    </source>
</evidence>
<dbReference type="Pfam" id="PF11307">
    <property type="entry name" value="DUF3109"/>
    <property type="match status" value="1"/>
</dbReference>
<dbReference type="EMBL" id="SNRY01000044">
    <property type="protein sequence ID" value="KAA6349600.1"/>
    <property type="molecule type" value="Genomic_DNA"/>
</dbReference>